<reference evidence="2 3" key="1">
    <citation type="submission" date="2019-07" db="EMBL/GenBank/DDBJ databases">
        <title>Annotation for the trematode Paragonimus westermani.</title>
        <authorList>
            <person name="Choi Y.-J."/>
        </authorList>
    </citation>
    <scope>NUCLEOTIDE SEQUENCE [LARGE SCALE GENOMIC DNA]</scope>
    <source>
        <strain evidence="2">180907_Pwestermani</strain>
    </source>
</reference>
<sequence length="192" mass="21379">MGPALFLLRICWPLLHQFWEPLTFRVHFTEFSQDIYLPRGARKLDYTPPLSTSIRHAFEATDITTDALSRTYSVFKVTDPIPSSEITAPPGSYFTFMGKQSATLLRTVTATPISMAVTTATDNSPGHPRPVLHQLSYSGCCKPCHTLIVDHFVWPDVNLGTALFATLHVDNHEKSIHEQPARGISNSRAGPF</sequence>
<comment type="caution">
    <text evidence="2">The sequence shown here is derived from an EMBL/GenBank/DDBJ whole genome shotgun (WGS) entry which is preliminary data.</text>
</comment>
<proteinExistence type="predicted"/>
<organism evidence="2 3">
    <name type="scientific">Paragonimus westermani</name>
    <dbReference type="NCBI Taxonomy" id="34504"/>
    <lineage>
        <taxon>Eukaryota</taxon>
        <taxon>Metazoa</taxon>
        <taxon>Spiralia</taxon>
        <taxon>Lophotrochozoa</taxon>
        <taxon>Platyhelminthes</taxon>
        <taxon>Trematoda</taxon>
        <taxon>Digenea</taxon>
        <taxon>Plagiorchiida</taxon>
        <taxon>Troglotremata</taxon>
        <taxon>Troglotrematidae</taxon>
        <taxon>Paragonimus</taxon>
    </lineage>
</organism>
<evidence type="ECO:0000313" key="2">
    <source>
        <dbReference type="EMBL" id="KAF8568245.1"/>
    </source>
</evidence>
<evidence type="ECO:0000313" key="3">
    <source>
        <dbReference type="Proteomes" id="UP000699462"/>
    </source>
</evidence>
<keyword evidence="1" id="KW-0732">Signal</keyword>
<protein>
    <submittedName>
        <fullName evidence="2">Uncharacterized protein</fullName>
    </submittedName>
</protein>
<dbReference type="AlphaFoldDB" id="A0A8T0DK37"/>
<feature type="signal peptide" evidence="1">
    <location>
        <begin position="1"/>
        <end position="17"/>
    </location>
</feature>
<accession>A0A8T0DK37</accession>
<dbReference type="EMBL" id="JTDF01002975">
    <property type="protein sequence ID" value="KAF8568245.1"/>
    <property type="molecule type" value="Genomic_DNA"/>
</dbReference>
<feature type="chain" id="PRO_5035850770" evidence="1">
    <location>
        <begin position="18"/>
        <end position="192"/>
    </location>
</feature>
<keyword evidence="3" id="KW-1185">Reference proteome</keyword>
<gene>
    <name evidence="2" type="ORF">P879_06259</name>
</gene>
<name>A0A8T0DK37_9TREM</name>
<dbReference type="Proteomes" id="UP000699462">
    <property type="component" value="Unassembled WGS sequence"/>
</dbReference>
<evidence type="ECO:0000256" key="1">
    <source>
        <dbReference type="SAM" id="SignalP"/>
    </source>
</evidence>